<dbReference type="EMBL" id="CP003169">
    <property type="protein sequence ID" value="AEV75742.1"/>
    <property type="molecule type" value="Genomic_DNA"/>
</dbReference>
<organism evidence="1 2">
    <name type="scientific">Mycolicibacterium rhodesiae (strain NBB3)</name>
    <name type="common">Mycobacterium rhodesiae</name>
    <dbReference type="NCBI Taxonomy" id="710685"/>
    <lineage>
        <taxon>Bacteria</taxon>
        <taxon>Bacillati</taxon>
        <taxon>Actinomycetota</taxon>
        <taxon>Actinomycetes</taxon>
        <taxon>Mycobacteriales</taxon>
        <taxon>Mycobacteriaceae</taxon>
        <taxon>Mycolicibacterium</taxon>
    </lineage>
</organism>
<accession>G8RYV1</accession>
<evidence type="ECO:0008006" key="3">
    <source>
        <dbReference type="Google" id="ProtNLM"/>
    </source>
</evidence>
<proteinExistence type="predicted"/>
<dbReference type="KEGG" id="mrh:MycrhN_5267"/>
<dbReference type="AlphaFoldDB" id="G8RYV1"/>
<dbReference type="OrthoDB" id="4710915at2"/>
<evidence type="ECO:0000313" key="2">
    <source>
        <dbReference type="Proteomes" id="UP000005442"/>
    </source>
</evidence>
<dbReference type="STRING" id="710685.MycrhN_5267"/>
<evidence type="ECO:0000313" key="1">
    <source>
        <dbReference type="EMBL" id="AEV75742.1"/>
    </source>
</evidence>
<sequence length="217" mass="23363">MVAPQLPVSANEAFKSVTQCALATIHVVDYDTPDATRPAGMVRLSTPDTEELTAELDGASEYLGVPSDELLLAALARTIAKTLGDGVVPVDVASERGSLLDAVPLLCATAQQADATELLGGVHRLLTSATERIADGMSEVYFNYLGEVPEDSVPVPVQKAPPGLGHALELRIYRTEDRVHVDWWYDTSHFEPYTVEELAEQFPLALFEMTTDALPAA</sequence>
<dbReference type="PATRIC" id="fig|710685.3.peg.5289"/>
<dbReference type="Gene3D" id="3.30.559.30">
    <property type="entry name" value="Nonribosomal peptide synthetase, condensation domain"/>
    <property type="match status" value="1"/>
</dbReference>
<name>G8RYV1_MYCRN</name>
<protein>
    <recommendedName>
        <fullName evidence="3">Polyketide synthase</fullName>
    </recommendedName>
</protein>
<dbReference type="HOGENOM" id="CLU_1271148_0_0_11"/>
<keyword evidence="2" id="KW-1185">Reference proteome</keyword>
<dbReference type="Proteomes" id="UP000005442">
    <property type="component" value="Chromosome"/>
</dbReference>
<dbReference type="SUPFAM" id="SSF52777">
    <property type="entry name" value="CoA-dependent acyltransferases"/>
    <property type="match status" value="1"/>
</dbReference>
<dbReference type="eggNOG" id="COG1020">
    <property type="taxonomic scope" value="Bacteria"/>
</dbReference>
<gene>
    <name evidence="1" type="ordered locus">MycrhN_5267</name>
</gene>
<reference evidence="1 2" key="1">
    <citation type="submission" date="2011-12" db="EMBL/GenBank/DDBJ databases">
        <title>Complete sequence of Mycobacterium rhodesiae NBB3.</title>
        <authorList>
            <consortium name="US DOE Joint Genome Institute"/>
            <person name="Lucas S."/>
            <person name="Han J."/>
            <person name="Lapidus A."/>
            <person name="Cheng J.-F."/>
            <person name="Goodwin L."/>
            <person name="Pitluck S."/>
            <person name="Peters L."/>
            <person name="Mikhailova N."/>
            <person name="Gu W."/>
            <person name="Detter J.C."/>
            <person name="Han C."/>
            <person name="Tapia R."/>
            <person name="Land M."/>
            <person name="Hauser L."/>
            <person name="Kyrpides N."/>
            <person name="Ivanova N."/>
            <person name="Pagani I."/>
            <person name="Mattes T."/>
            <person name="Holmes A."/>
            <person name="Rutledge P."/>
            <person name="Paulsen I."/>
            <person name="Coleman N."/>
            <person name="Woyke T."/>
        </authorList>
    </citation>
    <scope>NUCLEOTIDE SEQUENCE [LARGE SCALE GENOMIC DNA]</scope>
    <source>
        <strain evidence="1 2">NBB3</strain>
    </source>
</reference>